<dbReference type="AlphaFoldDB" id="A0A453PMT9"/>
<evidence type="ECO:0000256" key="6">
    <source>
        <dbReference type="SAM" id="MobiDB-lite"/>
    </source>
</evidence>
<keyword evidence="9" id="KW-1185">Reference proteome</keyword>
<dbReference type="GO" id="GO:0000932">
    <property type="term" value="C:P-body"/>
    <property type="evidence" value="ECO:0007669"/>
    <property type="project" value="UniProtKB-SubCell"/>
</dbReference>
<dbReference type="InterPro" id="IPR041505">
    <property type="entry name" value="Dis3_CSD2"/>
</dbReference>
<keyword evidence="5" id="KW-0269">Exonuclease</keyword>
<evidence type="ECO:0000313" key="9">
    <source>
        <dbReference type="Proteomes" id="UP000015105"/>
    </source>
</evidence>
<dbReference type="Gramene" id="AET6Gv20786700.1">
    <property type="protein sequence ID" value="AET6Gv20786700.1"/>
    <property type="gene ID" value="AET6Gv20786700"/>
</dbReference>
<comment type="function">
    <text evidence="5">3'-5'-exoribonuclease that specifically recognizes RNAs polyuridylated at their 3' end and mediates their degradation. Component of an exosome-independent RNA degradation pathway that mediates degradation of cytoplasmic mRNAs that have been deadenylated and subsequently uridylated at their 3'.</text>
</comment>
<keyword evidence="1 5" id="KW-0963">Cytoplasm</keyword>
<dbReference type="GO" id="GO:1990074">
    <property type="term" value="P:polyuridylation-dependent mRNA catabolic process"/>
    <property type="evidence" value="ECO:0007669"/>
    <property type="project" value="UniProtKB-UniRule"/>
</dbReference>
<keyword evidence="5" id="KW-0464">Manganese</keyword>
<feature type="site" description="Important for catalytic activity" evidence="5">
    <location>
        <position position="584"/>
    </location>
</feature>
<keyword evidence="4 5" id="KW-0694">RNA-binding</keyword>
<dbReference type="STRING" id="200361.A0A453PMT9"/>
<keyword evidence="3 5" id="KW-0460">Magnesium</keyword>
<reference evidence="9" key="2">
    <citation type="journal article" date="2017" name="Nat. Plants">
        <title>The Aegilops tauschii genome reveals multiple impacts of transposons.</title>
        <authorList>
            <person name="Zhao G."/>
            <person name="Zou C."/>
            <person name="Li K."/>
            <person name="Wang K."/>
            <person name="Li T."/>
            <person name="Gao L."/>
            <person name="Zhang X."/>
            <person name="Wang H."/>
            <person name="Yang Z."/>
            <person name="Liu X."/>
            <person name="Jiang W."/>
            <person name="Mao L."/>
            <person name="Kong X."/>
            <person name="Jiao Y."/>
            <person name="Jia J."/>
        </authorList>
    </citation>
    <scope>NUCLEOTIDE SEQUENCE [LARGE SCALE GENOMIC DNA]</scope>
    <source>
        <strain evidence="9">cv. AL8/78</strain>
    </source>
</reference>
<dbReference type="FunFam" id="2.40.50.690:FF:000012">
    <property type="entry name" value="DIS3-like exonuclease 2"/>
    <property type="match status" value="1"/>
</dbReference>
<comment type="similarity">
    <text evidence="5">Belongs to the RNR ribonuclease family. DIS3L2 subfamily.</text>
</comment>
<dbReference type="PANTHER" id="PTHR23355:SF9">
    <property type="entry name" value="DIS3-LIKE EXONUCLEASE 2"/>
    <property type="match status" value="1"/>
</dbReference>
<evidence type="ECO:0000259" key="7">
    <source>
        <dbReference type="SMART" id="SM00955"/>
    </source>
</evidence>
<reference evidence="8" key="3">
    <citation type="journal article" date="2017" name="Nature">
        <title>Genome sequence of the progenitor of the wheat D genome Aegilops tauschii.</title>
        <authorList>
            <person name="Luo M.C."/>
            <person name="Gu Y.Q."/>
            <person name="Puiu D."/>
            <person name="Wang H."/>
            <person name="Twardziok S.O."/>
            <person name="Deal K.R."/>
            <person name="Huo N."/>
            <person name="Zhu T."/>
            <person name="Wang L."/>
            <person name="Wang Y."/>
            <person name="McGuire P.E."/>
            <person name="Liu S."/>
            <person name="Long H."/>
            <person name="Ramasamy R.K."/>
            <person name="Rodriguez J.C."/>
            <person name="Van S.L."/>
            <person name="Yuan L."/>
            <person name="Wang Z."/>
            <person name="Xia Z."/>
            <person name="Xiao L."/>
            <person name="Anderson O.D."/>
            <person name="Ouyang S."/>
            <person name="Liang Y."/>
            <person name="Zimin A.V."/>
            <person name="Pertea G."/>
            <person name="Qi P."/>
            <person name="Bennetzen J.L."/>
            <person name="Dai X."/>
            <person name="Dawson M.W."/>
            <person name="Muller H.G."/>
            <person name="Kugler K."/>
            <person name="Rivarola-Duarte L."/>
            <person name="Spannagl M."/>
            <person name="Mayer K.F.X."/>
            <person name="Lu F.H."/>
            <person name="Bevan M.W."/>
            <person name="Leroy P."/>
            <person name="Li P."/>
            <person name="You F.M."/>
            <person name="Sun Q."/>
            <person name="Liu Z."/>
            <person name="Lyons E."/>
            <person name="Wicker T."/>
            <person name="Salzberg S.L."/>
            <person name="Devos K.M."/>
            <person name="Dvorak J."/>
        </authorList>
    </citation>
    <scope>NUCLEOTIDE SEQUENCE [LARGE SCALE GENOMIC DNA]</scope>
    <source>
        <strain evidence="8">cv. AL8/78</strain>
    </source>
</reference>
<evidence type="ECO:0000256" key="5">
    <source>
        <dbReference type="HAMAP-Rule" id="MF_03045"/>
    </source>
</evidence>
<dbReference type="EC" id="3.1.13.-" evidence="5"/>
<feature type="region of interest" description="Disordered" evidence="6">
    <location>
        <begin position="54"/>
        <end position="84"/>
    </location>
</feature>
<dbReference type="SUPFAM" id="SSF50249">
    <property type="entry name" value="Nucleic acid-binding proteins"/>
    <property type="match status" value="3"/>
</dbReference>
<feature type="binding site" evidence="5">
    <location>
        <position position="585"/>
    </location>
    <ligand>
        <name>Mg(2+)</name>
        <dbReference type="ChEBI" id="CHEBI:18420"/>
    </ligand>
</feature>
<reference evidence="9" key="1">
    <citation type="journal article" date="2014" name="Science">
        <title>Ancient hybridizations among the ancestral genomes of bread wheat.</title>
        <authorList>
            <consortium name="International Wheat Genome Sequencing Consortium,"/>
            <person name="Marcussen T."/>
            <person name="Sandve S.R."/>
            <person name="Heier L."/>
            <person name="Spannagl M."/>
            <person name="Pfeifer M."/>
            <person name="Jakobsen K.S."/>
            <person name="Wulff B.B."/>
            <person name="Steuernagel B."/>
            <person name="Mayer K.F."/>
            <person name="Olsen O.A."/>
        </authorList>
    </citation>
    <scope>NUCLEOTIDE SEQUENCE [LARGE SCALE GENOMIC DNA]</scope>
    <source>
        <strain evidence="9">cv. AL8/78</strain>
    </source>
</reference>
<feature type="domain" description="RNB" evidence="7">
    <location>
        <begin position="564"/>
        <end position="915"/>
    </location>
</feature>
<dbReference type="PROSITE" id="PS01175">
    <property type="entry name" value="RIBONUCLEASE_II"/>
    <property type="match status" value="1"/>
</dbReference>
<dbReference type="InterPro" id="IPR022966">
    <property type="entry name" value="RNase_II/R_CS"/>
</dbReference>
<reference evidence="8" key="5">
    <citation type="journal article" date="2021" name="G3 (Bethesda)">
        <title>Aegilops tauschii genome assembly Aet v5.0 features greater sequence contiguity and improved annotation.</title>
        <authorList>
            <person name="Wang L."/>
            <person name="Zhu T."/>
            <person name="Rodriguez J.C."/>
            <person name="Deal K.R."/>
            <person name="Dubcovsky J."/>
            <person name="McGuire P.E."/>
            <person name="Lux T."/>
            <person name="Spannagl M."/>
            <person name="Mayer K.F.X."/>
            <person name="Baldrich P."/>
            <person name="Meyers B.C."/>
            <person name="Huo N."/>
            <person name="Gu Y.Q."/>
            <person name="Zhou H."/>
            <person name="Devos K.M."/>
            <person name="Bennetzen J.L."/>
            <person name="Unver T."/>
            <person name="Budak H."/>
            <person name="Gulick P.J."/>
            <person name="Galiba G."/>
            <person name="Kalapos B."/>
            <person name="Nelson D.R."/>
            <person name="Li P."/>
            <person name="You F.M."/>
            <person name="Luo M.C."/>
            <person name="Dvorak J."/>
        </authorList>
    </citation>
    <scope>NUCLEOTIDE SEQUENCE [LARGE SCALE GENOMIC DNA]</scope>
    <source>
        <strain evidence="8">cv. AL8/78</strain>
    </source>
</reference>
<dbReference type="InterPro" id="IPR012340">
    <property type="entry name" value="NA-bd_OB-fold"/>
</dbReference>
<dbReference type="HAMAP" id="MF_03045">
    <property type="entry name" value="DIS3L2"/>
    <property type="match status" value="1"/>
</dbReference>
<dbReference type="SMART" id="SM00955">
    <property type="entry name" value="RNB"/>
    <property type="match status" value="1"/>
</dbReference>
<dbReference type="GO" id="GO:0000956">
    <property type="term" value="P:nuclear-transcribed mRNA catabolic process"/>
    <property type="evidence" value="ECO:0007669"/>
    <property type="project" value="UniProtKB-UniRule"/>
</dbReference>
<feature type="binding site" evidence="5">
    <location>
        <position position="576"/>
    </location>
    <ligand>
        <name>Mg(2+)</name>
        <dbReference type="ChEBI" id="CHEBI:18420"/>
    </ligand>
</feature>
<dbReference type="InterPro" id="IPR050180">
    <property type="entry name" value="RNR_Ribonuclease"/>
</dbReference>
<sequence>SLPSFPPPTHPSIISCPLLEATASARLLSVYPSPPPLPFPPLLSTALRHLGFSPPAGIDAEGRDASPTPDLGFPRLLEPSPPPPSPLYLSRALRFFEERDRPLRMRATGEHAAAAIPVRASPSPPPHTEDDAERRRRRRPARRPKQATTPPPPPQVDAAGPSPCRSMPPMRADSRLDAAALAEAAGTSRSCPLLPTPSRMEARGPVVGTGAGAPRRLFFPPYWPEQVVEDALKRGNVFAGKFRVNAHNRNEAYCTIEGIPVDVLITGPAQNRAIEGDVVAITLDPVVYWTRMKGQNIACNPATGGVSVAREVSETNGNHSLKKGQADASCRFEKCSNGQPVPDRMHNHHKNSGFSQAVICENGHATVPANYEDLDEAKTEFARAVQRICSVIYNHPSRRPTGKVVSVIKKSPRRSTVVGFLAPFSDFPDGEQRNQMNVQGSKRMNHISSSIFTGLVQILPTDPKFPQMIVSISTLSDGIKQRLKEGDTTIWKELVAAQIDEWNEESPYPWACVVQFLGKGGQVETHMDAILFENAISDVEFSPESMACLPDTCWKISQEELGARKDLRNVLTLTIDPPTASDLDDAISIETLSGGIVRIGVHIADVSYFVHPETALDAEAQIRSTSVYTLRRKVSMLPSRLSEELVSLNPGVDRLAFSVIWDIDPHGSIVNRWIGRTIIFSCCKLSYDLVQDLISSDSSQFRSAAASLQVHGMFKHEDVIKSLRCLYEISKNLKDIRFKGGALSLDTSKPTILFDEDGAPCDSYRYKRNDACFIVEELMLLANMSAAEVISNAFPDCALLRRHPEPNPRKLKEFEAFCAKNGFELDSSSSGQLHLSICRLKEELQDDPVMFDILMFYASKQMQSAEYFCTGDLISKKDDWAHYALSIPLYTHFTSPLRRYPDIIVHRTLNAVIEAEQMYLKQRKISTGRNGVKATSCEVASRCFTGLQFSKDAAESKEGREALSAAAKKFKVPNSEDLGEAAEHCNERKWASRRAEEAGQKLYMWALLKRNETHVCNARVLGLGPRFMSVYVPKLSMERRIYYDEVEGLSTEWLEATGTLVLDACRNRPQKRGGQFRCSRAIEEVAVVVNPSELMLPEDRDESGATETVESVLLSDEAVKVEVAPAVLPMVISYLSDIPVVLHAIGGEDCPVDIGVRLYLSSYFK</sequence>
<dbReference type="GO" id="GO:0003723">
    <property type="term" value="F:RNA binding"/>
    <property type="evidence" value="ECO:0007669"/>
    <property type="project" value="UniProtKB-KW"/>
</dbReference>
<dbReference type="Proteomes" id="UP000015105">
    <property type="component" value="Chromosome 6D"/>
</dbReference>
<evidence type="ECO:0000256" key="4">
    <source>
        <dbReference type="ARBA" id="ARBA00022884"/>
    </source>
</evidence>
<feature type="region of interest" description="Disordered" evidence="6">
    <location>
        <begin position="108"/>
        <end position="171"/>
    </location>
</feature>
<protein>
    <recommendedName>
        <fullName evidence="5">DIS3-like exonuclease 2</fullName>
        <ecNumber evidence="5">3.1.13.-</ecNumber>
    </recommendedName>
</protein>
<feature type="compositionally biased region" description="Basic residues" evidence="6">
    <location>
        <begin position="135"/>
        <end position="145"/>
    </location>
</feature>
<dbReference type="GO" id="GO:0046872">
    <property type="term" value="F:metal ion binding"/>
    <property type="evidence" value="ECO:0007669"/>
    <property type="project" value="UniProtKB-KW"/>
</dbReference>
<keyword evidence="5" id="KW-0540">Nuclease</keyword>
<reference evidence="8" key="4">
    <citation type="submission" date="2019-03" db="UniProtKB">
        <authorList>
            <consortium name="EnsemblPlants"/>
        </authorList>
    </citation>
    <scope>IDENTIFICATION</scope>
</reference>
<dbReference type="InterPro" id="IPR001900">
    <property type="entry name" value="RNase_II/R"/>
</dbReference>
<accession>A0A453PMT9</accession>
<dbReference type="Pfam" id="PF00773">
    <property type="entry name" value="RNB"/>
    <property type="match status" value="1"/>
</dbReference>
<dbReference type="PANTHER" id="PTHR23355">
    <property type="entry name" value="RIBONUCLEASE"/>
    <property type="match status" value="1"/>
</dbReference>
<dbReference type="EnsemblPlants" id="AET6Gv20786700.1">
    <property type="protein sequence ID" value="AET6Gv20786700.1"/>
    <property type="gene ID" value="AET6Gv20786700"/>
</dbReference>
<evidence type="ECO:0000256" key="1">
    <source>
        <dbReference type="ARBA" id="ARBA00022490"/>
    </source>
</evidence>
<evidence type="ECO:0000256" key="3">
    <source>
        <dbReference type="ARBA" id="ARBA00022842"/>
    </source>
</evidence>
<dbReference type="GO" id="GO:0000175">
    <property type="term" value="F:3'-5'-RNA exonuclease activity"/>
    <property type="evidence" value="ECO:0007669"/>
    <property type="project" value="UniProtKB-UniRule"/>
</dbReference>
<name>A0A453PMT9_AEGTS</name>
<proteinExistence type="inferred from homology"/>
<dbReference type="Gene3D" id="2.40.50.690">
    <property type="match status" value="1"/>
</dbReference>
<dbReference type="Gene3D" id="2.40.50.700">
    <property type="match status" value="1"/>
</dbReference>
<evidence type="ECO:0000313" key="8">
    <source>
        <dbReference type="EnsemblPlants" id="AET6Gv20786700.1"/>
    </source>
</evidence>
<comment type="subcellular location">
    <subcellularLocation>
        <location evidence="5">Cytoplasm</location>
    </subcellularLocation>
    <subcellularLocation>
        <location evidence="5">Cytoplasm</location>
        <location evidence="5">P-body</location>
    </subcellularLocation>
</comment>
<organism evidence="8 9">
    <name type="scientific">Aegilops tauschii subsp. strangulata</name>
    <name type="common">Goatgrass</name>
    <dbReference type="NCBI Taxonomy" id="200361"/>
    <lineage>
        <taxon>Eukaryota</taxon>
        <taxon>Viridiplantae</taxon>
        <taxon>Streptophyta</taxon>
        <taxon>Embryophyta</taxon>
        <taxon>Tracheophyta</taxon>
        <taxon>Spermatophyta</taxon>
        <taxon>Magnoliopsida</taxon>
        <taxon>Liliopsida</taxon>
        <taxon>Poales</taxon>
        <taxon>Poaceae</taxon>
        <taxon>BOP clade</taxon>
        <taxon>Pooideae</taxon>
        <taxon>Triticodae</taxon>
        <taxon>Triticeae</taxon>
        <taxon>Triticinae</taxon>
        <taxon>Aegilops</taxon>
    </lineage>
</organism>
<dbReference type="InterPro" id="IPR028591">
    <property type="entry name" value="DIS3L2"/>
</dbReference>
<keyword evidence="5" id="KW-0378">Hydrolase</keyword>
<comment type="cofactor">
    <cofactor evidence="5">
        <name>Mg(2+)</name>
        <dbReference type="ChEBI" id="CHEBI:18420"/>
    </cofactor>
    <cofactor evidence="5">
        <name>Mn(2+)</name>
        <dbReference type="ChEBI" id="CHEBI:29035"/>
    </cofactor>
</comment>
<keyword evidence="2 5" id="KW-0479">Metal-binding</keyword>
<evidence type="ECO:0000256" key="2">
    <source>
        <dbReference type="ARBA" id="ARBA00022723"/>
    </source>
</evidence>
<dbReference type="Pfam" id="PF17849">
    <property type="entry name" value="OB_Dis3"/>
    <property type="match status" value="1"/>
</dbReference>